<comment type="caution">
    <text evidence="4">The sequence shown here is derived from an EMBL/GenBank/DDBJ whole genome shotgun (WGS) entry which is preliminary data.</text>
</comment>
<dbReference type="GO" id="GO:0043236">
    <property type="term" value="F:laminin binding"/>
    <property type="evidence" value="ECO:0007669"/>
    <property type="project" value="TreeGrafter"/>
</dbReference>
<reference evidence="4" key="1">
    <citation type="submission" date="2023-08" db="EMBL/GenBank/DDBJ databases">
        <title>Pelteobagrus vachellii genome.</title>
        <authorList>
            <person name="Liu H."/>
        </authorList>
    </citation>
    <scope>NUCLEOTIDE SEQUENCE</scope>
    <source>
        <strain evidence="4">PRFRI_2022a</strain>
        <tissue evidence="4">Muscle</tissue>
    </source>
</reference>
<gene>
    <name evidence="4" type="ORF">Q7C36_005433</name>
</gene>
<dbReference type="PANTHER" id="PTHR11346">
    <property type="entry name" value="GALECTIN"/>
    <property type="match status" value="1"/>
</dbReference>
<dbReference type="PANTHER" id="PTHR11346:SF97">
    <property type="entry name" value="GALECTIN-1"/>
    <property type="match status" value="1"/>
</dbReference>
<dbReference type="PROSITE" id="PS51304">
    <property type="entry name" value="GALECTIN"/>
    <property type="match status" value="1"/>
</dbReference>
<evidence type="ECO:0000313" key="4">
    <source>
        <dbReference type="EMBL" id="KAK2857514.1"/>
    </source>
</evidence>
<dbReference type="Proteomes" id="UP001187315">
    <property type="component" value="Unassembled WGS sequence"/>
</dbReference>
<dbReference type="FunFam" id="2.60.120.200:FF:000021">
    <property type="entry name" value="Galectin"/>
    <property type="match status" value="1"/>
</dbReference>
<organism evidence="4 5">
    <name type="scientific">Tachysurus vachellii</name>
    <name type="common">Darkbarbel catfish</name>
    <name type="synonym">Pelteobagrus vachellii</name>
    <dbReference type="NCBI Taxonomy" id="175792"/>
    <lineage>
        <taxon>Eukaryota</taxon>
        <taxon>Metazoa</taxon>
        <taxon>Chordata</taxon>
        <taxon>Craniata</taxon>
        <taxon>Vertebrata</taxon>
        <taxon>Euteleostomi</taxon>
        <taxon>Actinopterygii</taxon>
        <taxon>Neopterygii</taxon>
        <taxon>Teleostei</taxon>
        <taxon>Ostariophysi</taxon>
        <taxon>Siluriformes</taxon>
        <taxon>Bagridae</taxon>
        <taxon>Tachysurus</taxon>
    </lineage>
</organism>
<dbReference type="InterPro" id="IPR044156">
    <property type="entry name" value="Galectin-like"/>
</dbReference>
<evidence type="ECO:0000259" key="3">
    <source>
        <dbReference type="PROSITE" id="PS51304"/>
    </source>
</evidence>
<evidence type="ECO:0000256" key="1">
    <source>
        <dbReference type="ARBA" id="ARBA00022734"/>
    </source>
</evidence>
<dbReference type="InterPro" id="IPR001079">
    <property type="entry name" value="Galectin_CRD"/>
</dbReference>
<protein>
    <recommendedName>
        <fullName evidence="2">Galectin</fullName>
    </recommendedName>
</protein>
<evidence type="ECO:0000256" key="2">
    <source>
        <dbReference type="RuleBase" id="RU102079"/>
    </source>
</evidence>
<dbReference type="SMART" id="SM00276">
    <property type="entry name" value="GLECT"/>
    <property type="match status" value="1"/>
</dbReference>
<dbReference type="SMART" id="SM00908">
    <property type="entry name" value="Gal-bind_lectin"/>
    <property type="match status" value="1"/>
</dbReference>
<dbReference type="InterPro" id="IPR013320">
    <property type="entry name" value="ConA-like_dom_sf"/>
</dbReference>
<dbReference type="GO" id="GO:0030246">
    <property type="term" value="F:carbohydrate binding"/>
    <property type="evidence" value="ECO:0007669"/>
    <property type="project" value="UniProtKB-UniRule"/>
</dbReference>
<dbReference type="GO" id="GO:0016936">
    <property type="term" value="F:galactoside binding"/>
    <property type="evidence" value="ECO:0007669"/>
    <property type="project" value="TreeGrafter"/>
</dbReference>
<accession>A0AA88NHV1</accession>
<sequence length="161" mass="18206">MSRSHPCFIFKGRVLVCANVFISQRLKGKMVLTVDDLGFTAGQDLTIAGKVNSGCDSFSINIGHDKDSLALHFNPRFKYKKDRNTIVCNSNRGGWGKELKEHSFSFHHNEAFKVVINFSNEQFHIKLPDGKMMSFPNRFGDDSFEHLFVEGDVIISSIKMS</sequence>
<dbReference type="EMBL" id="JAVHJS010000005">
    <property type="protein sequence ID" value="KAK2857514.1"/>
    <property type="molecule type" value="Genomic_DNA"/>
</dbReference>
<dbReference type="Gene3D" id="2.60.120.200">
    <property type="match status" value="1"/>
</dbReference>
<dbReference type="GO" id="GO:0005615">
    <property type="term" value="C:extracellular space"/>
    <property type="evidence" value="ECO:0007669"/>
    <property type="project" value="TreeGrafter"/>
</dbReference>
<dbReference type="CDD" id="cd00070">
    <property type="entry name" value="GLECT"/>
    <property type="match status" value="1"/>
</dbReference>
<keyword evidence="1 2" id="KW-0430">Lectin</keyword>
<dbReference type="AlphaFoldDB" id="A0AA88NHV1"/>
<dbReference type="Pfam" id="PF00337">
    <property type="entry name" value="Gal-bind_lectin"/>
    <property type="match status" value="1"/>
</dbReference>
<name>A0AA88NHV1_TACVA</name>
<evidence type="ECO:0000313" key="5">
    <source>
        <dbReference type="Proteomes" id="UP001187315"/>
    </source>
</evidence>
<keyword evidence="5" id="KW-1185">Reference proteome</keyword>
<proteinExistence type="predicted"/>
<feature type="domain" description="Galectin" evidence="3">
    <location>
        <begin position="31"/>
        <end position="161"/>
    </location>
</feature>
<dbReference type="SUPFAM" id="SSF49899">
    <property type="entry name" value="Concanavalin A-like lectins/glucanases"/>
    <property type="match status" value="1"/>
</dbReference>